<proteinExistence type="predicted"/>
<evidence type="ECO:0000256" key="1">
    <source>
        <dbReference type="SAM" id="MobiDB-lite"/>
    </source>
</evidence>
<feature type="compositionally biased region" description="Basic and acidic residues" evidence="1">
    <location>
        <begin position="21"/>
        <end position="39"/>
    </location>
</feature>
<sequence>MTDRVSPAPLAELNSPAPLAEDQRSADDRDLPSRNDRLGEALSQTVGGPVGRHALIGRARFMTPLRVMFVIAVVFLGVGYTS</sequence>
<keyword evidence="2" id="KW-0472">Membrane</keyword>
<organism evidence="3 4">
    <name type="scientific">Streptomyces lonegramiae</name>
    <dbReference type="NCBI Taxonomy" id="3075524"/>
    <lineage>
        <taxon>Bacteria</taxon>
        <taxon>Bacillati</taxon>
        <taxon>Actinomycetota</taxon>
        <taxon>Actinomycetes</taxon>
        <taxon>Kitasatosporales</taxon>
        <taxon>Streptomycetaceae</taxon>
        <taxon>Streptomyces</taxon>
    </lineage>
</organism>
<feature type="region of interest" description="Disordered" evidence="1">
    <location>
        <begin position="1"/>
        <end position="44"/>
    </location>
</feature>
<feature type="transmembrane region" description="Helical" evidence="2">
    <location>
        <begin position="61"/>
        <end position="80"/>
    </location>
</feature>
<keyword evidence="2" id="KW-0812">Transmembrane</keyword>
<feature type="non-terminal residue" evidence="3">
    <location>
        <position position="82"/>
    </location>
</feature>
<keyword evidence="4" id="KW-1185">Reference proteome</keyword>
<dbReference type="EMBL" id="JAVRFD010000678">
    <property type="protein sequence ID" value="MDT0551018.1"/>
    <property type="molecule type" value="Genomic_DNA"/>
</dbReference>
<keyword evidence="2" id="KW-1133">Transmembrane helix</keyword>
<accession>A0ABU2XYL4</accession>
<evidence type="ECO:0000313" key="4">
    <source>
        <dbReference type="Proteomes" id="UP001180754"/>
    </source>
</evidence>
<reference evidence="3" key="1">
    <citation type="submission" date="2024-05" db="EMBL/GenBank/DDBJ databases">
        <title>30 novel species of actinomycetes from the DSMZ collection.</title>
        <authorList>
            <person name="Nouioui I."/>
        </authorList>
    </citation>
    <scope>NUCLEOTIDE SEQUENCE</scope>
    <source>
        <strain evidence="3">DSM 41529</strain>
    </source>
</reference>
<comment type="caution">
    <text evidence="3">The sequence shown here is derived from an EMBL/GenBank/DDBJ whole genome shotgun (WGS) entry which is preliminary data.</text>
</comment>
<evidence type="ECO:0000313" key="3">
    <source>
        <dbReference type="EMBL" id="MDT0551018.1"/>
    </source>
</evidence>
<dbReference type="Proteomes" id="UP001180754">
    <property type="component" value="Unassembled WGS sequence"/>
</dbReference>
<gene>
    <name evidence="3" type="ORF">RND15_51560</name>
</gene>
<protein>
    <submittedName>
        <fullName evidence="3">Uncharacterized protein</fullName>
    </submittedName>
</protein>
<name>A0ABU2XYL4_9ACTN</name>
<evidence type="ECO:0000256" key="2">
    <source>
        <dbReference type="SAM" id="Phobius"/>
    </source>
</evidence>